<evidence type="ECO:0000259" key="6">
    <source>
        <dbReference type="Pfam" id="PF08240"/>
    </source>
</evidence>
<evidence type="ECO:0000256" key="2">
    <source>
        <dbReference type="ARBA" id="ARBA00022833"/>
    </source>
</evidence>
<keyword evidence="3" id="KW-0560">Oxidoreductase</keyword>
<evidence type="ECO:0000313" key="7">
    <source>
        <dbReference type="EMBL" id="VGO23383.1"/>
    </source>
</evidence>
<dbReference type="Pfam" id="PF08240">
    <property type="entry name" value="ADH_N"/>
    <property type="match status" value="1"/>
</dbReference>
<name>A0A6C2UTU3_9BACT</name>
<dbReference type="Gene3D" id="3.90.180.10">
    <property type="entry name" value="Medium-chain alcohol dehydrogenases, catalytic domain"/>
    <property type="match status" value="1"/>
</dbReference>
<reference evidence="7 8" key="1">
    <citation type="submission" date="2019-04" db="EMBL/GenBank/DDBJ databases">
        <authorList>
            <person name="Van Vliet M D."/>
        </authorList>
    </citation>
    <scope>NUCLEOTIDE SEQUENCE [LARGE SCALE GENOMIC DNA]</scope>
    <source>
        <strain evidence="7 8">F21</strain>
    </source>
</reference>
<protein>
    <submittedName>
        <fullName evidence="7">Erythritol/L-threitol dehydrogenase</fullName>
    </submittedName>
</protein>
<dbReference type="InterPro" id="IPR011032">
    <property type="entry name" value="GroES-like_sf"/>
</dbReference>
<proteinExistence type="inferred from homology"/>
<dbReference type="InterPro" id="IPR002328">
    <property type="entry name" value="ADH_Zn_CS"/>
</dbReference>
<dbReference type="Pfam" id="PF00107">
    <property type="entry name" value="ADH_zinc_N"/>
    <property type="match status" value="1"/>
</dbReference>
<feature type="domain" description="Alcohol dehydrogenase-like N-terminal" evidence="6">
    <location>
        <begin position="26"/>
        <end position="130"/>
    </location>
</feature>
<dbReference type="PANTHER" id="PTHR43401">
    <property type="entry name" value="L-THREONINE 3-DEHYDROGENASE"/>
    <property type="match status" value="1"/>
</dbReference>
<dbReference type="AlphaFoldDB" id="A0A6C2UTU3"/>
<dbReference type="EMBL" id="CAAHFH010000003">
    <property type="protein sequence ID" value="VGO23383.1"/>
    <property type="molecule type" value="Genomic_DNA"/>
</dbReference>
<gene>
    <name evidence="7" type="primary">eltD</name>
    <name evidence="7" type="ORF">SCARR_05490</name>
</gene>
<comment type="cofactor">
    <cofactor evidence="4">
        <name>Zn(2+)</name>
        <dbReference type="ChEBI" id="CHEBI:29105"/>
    </cofactor>
</comment>
<keyword evidence="1 4" id="KW-0479">Metal-binding</keyword>
<dbReference type="GO" id="GO:0016491">
    <property type="term" value="F:oxidoreductase activity"/>
    <property type="evidence" value="ECO:0007669"/>
    <property type="project" value="UniProtKB-KW"/>
</dbReference>
<sequence>MATIKGVVYYAPGDIRVEQVAMPENGADELLVKVDACAVCGTDLKSMIVGNPRIQAPRIMGHEFTGIIENVGASVEGFAVGERIVMATSVSCGECFYCKKGHNNLCAELAPMGFSYEGGMAEYIVIPARAIQNGHVIKVPASVKAEHAALAEPLSCAVNSCENCNIQEGDSVVVIGAGPMGILNACAAREMGAGKIIMAEINPARLSQCGPFADLLVNPAEQDLEQIVKDETDGIGADVVIVAAPAASPQEQALFLVRKQGTVCLFASLPVGKSMLNIDSRLVHYGEIKLVGSSDSTPAHVAKAVEMIAGGTLRADLLATHMLPLEGIFEAYELMKSGESLRVVLTP</sequence>
<dbReference type="InterPro" id="IPR036291">
    <property type="entry name" value="NAD(P)-bd_dom_sf"/>
</dbReference>
<dbReference type="GO" id="GO:0008270">
    <property type="term" value="F:zinc ion binding"/>
    <property type="evidence" value="ECO:0007669"/>
    <property type="project" value="InterPro"/>
</dbReference>
<evidence type="ECO:0000259" key="5">
    <source>
        <dbReference type="Pfam" id="PF00107"/>
    </source>
</evidence>
<accession>A0A6C2UTU3</accession>
<evidence type="ECO:0000256" key="1">
    <source>
        <dbReference type="ARBA" id="ARBA00022723"/>
    </source>
</evidence>
<dbReference type="PANTHER" id="PTHR43401:SF2">
    <property type="entry name" value="L-THREONINE 3-DEHYDROGENASE"/>
    <property type="match status" value="1"/>
</dbReference>
<comment type="similarity">
    <text evidence="4">Belongs to the zinc-containing alcohol dehydrogenase family.</text>
</comment>
<keyword evidence="8" id="KW-1185">Reference proteome</keyword>
<dbReference type="SUPFAM" id="SSF51735">
    <property type="entry name" value="NAD(P)-binding Rossmann-fold domains"/>
    <property type="match status" value="1"/>
</dbReference>
<evidence type="ECO:0000313" key="8">
    <source>
        <dbReference type="Proteomes" id="UP000346198"/>
    </source>
</evidence>
<dbReference type="Gene3D" id="3.40.50.720">
    <property type="entry name" value="NAD(P)-binding Rossmann-like Domain"/>
    <property type="match status" value="1"/>
</dbReference>
<dbReference type="Proteomes" id="UP000346198">
    <property type="component" value="Unassembled WGS sequence"/>
</dbReference>
<dbReference type="PROSITE" id="PS00059">
    <property type="entry name" value="ADH_ZINC"/>
    <property type="match status" value="1"/>
</dbReference>
<evidence type="ECO:0000256" key="3">
    <source>
        <dbReference type="ARBA" id="ARBA00023002"/>
    </source>
</evidence>
<dbReference type="InterPro" id="IPR013149">
    <property type="entry name" value="ADH-like_C"/>
</dbReference>
<dbReference type="SUPFAM" id="SSF50129">
    <property type="entry name" value="GroES-like"/>
    <property type="match status" value="1"/>
</dbReference>
<dbReference type="RefSeq" id="WP_168433653.1">
    <property type="nucleotide sequence ID" value="NZ_CAAHFH010000003.1"/>
</dbReference>
<dbReference type="InterPro" id="IPR050129">
    <property type="entry name" value="Zn_alcohol_dh"/>
</dbReference>
<organism evidence="7 8">
    <name type="scientific">Pontiella sulfatireligans</name>
    <dbReference type="NCBI Taxonomy" id="2750658"/>
    <lineage>
        <taxon>Bacteria</taxon>
        <taxon>Pseudomonadati</taxon>
        <taxon>Kiritimatiellota</taxon>
        <taxon>Kiritimatiellia</taxon>
        <taxon>Kiritimatiellales</taxon>
        <taxon>Pontiellaceae</taxon>
        <taxon>Pontiella</taxon>
    </lineage>
</organism>
<feature type="domain" description="Alcohol dehydrogenase-like C-terminal" evidence="5">
    <location>
        <begin position="179"/>
        <end position="309"/>
    </location>
</feature>
<keyword evidence="2 4" id="KW-0862">Zinc</keyword>
<evidence type="ECO:0000256" key="4">
    <source>
        <dbReference type="RuleBase" id="RU361277"/>
    </source>
</evidence>
<dbReference type="InterPro" id="IPR013154">
    <property type="entry name" value="ADH-like_N"/>
</dbReference>